<dbReference type="PANTHER" id="PTHR34861:SF11">
    <property type="entry name" value="CYCLASE"/>
    <property type="match status" value="1"/>
</dbReference>
<proteinExistence type="inferred from homology"/>
<dbReference type="SUPFAM" id="SSF102198">
    <property type="entry name" value="Putative cyclase"/>
    <property type="match status" value="1"/>
</dbReference>
<protein>
    <recommendedName>
        <fullName evidence="4">Cyclase</fullName>
    </recommendedName>
</protein>
<dbReference type="AlphaFoldDB" id="A0A366QWQ0"/>
<evidence type="ECO:0000313" key="3">
    <source>
        <dbReference type="Proteomes" id="UP000253153"/>
    </source>
</evidence>
<sequence>MLCKNPEDPKDPDTIDPIWADLLGGLSTLEIVIQHPMSFYCTNGYLPGAGLINDAEWNILLKRRLEVIKRLVPEGTEIMVDVDEDPDLTKLVEEAIPNRCTFGDTEAGYLTFMRFKSTDALDMFSGDDYSDDGGEYLDFRDPDLDDPVLQELTRLTLATVPNIDPNDPALLDMLKLPVLPAKKPAHLTVSYSTTMAFQKHPNFDELPLDKNGPRGNAWGLWGPDDQLGTLNHLNDDVISQAARENIKTGSRLSLNWSMTGASNPKFARKNLELKLINKAPLKHAHDDEWSFNSQCSSQWDGFRHYAYQEEALYYMGRKAEEFAASDHPNSIHHVSEKGIAGRAVFIDWYSWALNEGIQIDGMTSYEIPFDQIIKTLEYQNMSLDSFRAGDIIVIRFGYLAQYENMDATKREHLNELYKTQKPDNIGLKPSKELLKFLWNTKIAAICGDARSLEVWPCKDLEWHLHEWLLAGWGMPIGELFYLEELSKKCKELGRYTFFMSSSPMNVPGAVASPPNALAFF</sequence>
<dbReference type="EMBL" id="QKXC01000266">
    <property type="protein sequence ID" value="RBR09331.1"/>
    <property type="molecule type" value="Genomic_DNA"/>
</dbReference>
<reference evidence="2 3" key="1">
    <citation type="submission" date="2018-06" db="EMBL/GenBank/DDBJ databases">
        <title>Fusarium incarnatum-equiseti species complex species 28.</title>
        <authorList>
            <person name="Gardiner D.M."/>
        </authorList>
    </citation>
    <scope>NUCLEOTIDE SEQUENCE [LARGE SCALE GENOMIC DNA]</scope>
    <source>
        <strain evidence="2 3">FIESC_28</strain>
    </source>
</reference>
<comment type="caution">
    <text evidence="2">The sequence shown here is derived from an EMBL/GenBank/DDBJ whole genome shotgun (WGS) entry which is preliminary data.</text>
</comment>
<evidence type="ECO:0000313" key="2">
    <source>
        <dbReference type="EMBL" id="RBR09331.1"/>
    </source>
</evidence>
<gene>
    <name evidence="2" type="ORF">FIESC28_09939</name>
</gene>
<dbReference type="InterPro" id="IPR037175">
    <property type="entry name" value="KFase_sf"/>
</dbReference>
<dbReference type="RefSeq" id="XP_031011861.1">
    <property type="nucleotide sequence ID" value="XM_031164074.1"/>
</dbReference>
<organism evidence="2 3">
    <name type="scientific">Fusarium coffeatum</name>
    <dbReference type="NCBI Taxonomy" id="231269"/>
    <lineage>
        <taxon>Eukaryota</taxon>
        <taxon>Fungi</taxon>
        <taxon>Dikarya</taxon>
        <taxon>Ascomycota</taxon>
        <taxon>Pezizomycotina</taxon>
        <taxon>Sordariomycetes</taxon>
        <taxon>Hypocreomycetidae</taxon>
        <taxon>Hypocreales</taxon>
        <taxon>Nectriaceae</taxon>
        <taxon>Fusarium</taxon>
        <taxon>Fusarium incarnatum-equiseti species complex</taxon>
    </lineage>
</organism>
<dbReference type="Pfam" id="PF04199">
    <property type="entry name" value="Cyclase"/>
    <property type="match status" value="1"/>
</dbReference>
<dbReference type="OrthoDB" id="5396at2759"/>
<dbReference type="PANTHER" id="PTHR34861">
    <property type="match status" value="1"/>
</dbReference>
<dbReference type="InterPro" id="IPR007325">
    <property type="entry name" value="KFase/CYL"/>
</dbReference>
<name>A0A366QWQ0_9HYPO</name>
<comment type="similarity">
    <text evidence="1">Belongs to the Cyclase 1 superfamily.</text>
</comment>
<dbReference type="Proteomes" id="UP000253153">
    <property type="component" value="Unassembled WGS sequence"/>
</dbReference>
<accession>A0A366QWQ0</accession>
<dbReference type="GeneID" id="41999370"/>
<dbReference type="Gene3D" id="3.50.30.50">
    <property type="entry name" value="Putative cyclase"/>
    <property type="match status" value="1"/>
</dbReference>
<evidence type="ECO:0000256" key="1">
    <source>
        <dbReference type="ARBA" id="ARBA00007865"/>
    </source>
</evidence>
<dbReference type="GO" id="GO:0019441">
    <property type="term" value="P:L-tryptophan catabolic process to kynurenine"/>
    <property type="evidence" value="ECO:0007669"/>
    <property type="project" value="InterPro"/>
</dbReference>
<evidence type="ECO:0008006" key="4">
    <source>
        <dbReference type="Google" id="ProtNLM"/>
    </source>
</evidence>
<keyword evidence="3" id="KW-1185">Reference proteome</keyword>
<dbReference type="GO" id="GO:0004061">
    <property type="term" value="F:arylformamidase activity"/>
    <property type="evidence" value="ECO:0007669"/>
    <property type="project" value="InterPro"/>
</dbReference>